<name>A0A6H3F9D0_9BACT</name>
<dbReference type="AlphaFoldDB" id="A0A6H3F9D0"/>
<dbReference type="RefSeq" id="WP_118230442.1">
    <property type="nucleotide sequence ID" value="NZ_DBFBQU010000024.1"/>
</dbReference>
<dbReference type="Proteomes" id="UP000292919">
    <property type="component" value="Unassembled WGS sequence"/>
</dbReference>
<dbReference type="EMBL" id="SIXC01000011">
    <property type="protein sequence ID" value="TBH78966.1"/>
    <property type="molecule type" value="Genomic_DNA"/>
</dbReference>
<accession>A0A6H3F9D0</accession>
<evidence type="ECO:0000313" key="2">
    <source>
        <dbReference type="EMBL" id="TBH78966.1"/>
    </source>
</evidence>
<feature type="region of interest" description="Disordered" evidence="1">
    <location>
        <begin position="34"/>
        <end position="53"/>
    </location>
</feature>
<keyword evidence="3" id="KW-1185">Reference proteome</keyword>
<evidence type="ECO:0000313" key="3">
    <source>
        <dbReference type="Proteomes" id="UP000292919"/>
    </source>
</evidence>
<protein>
    <submittedName>
        <fullName evidence="2">Pseudouridine synthase</fullName>
    </submittedName>
</protein>
<gene>
    <name evidence="2" type="ORF">EB812_09075</name>
</gene>
<reference evidence="2 3" key="1">
    <citation type="submission" date="2018-12" db="EMBL/GenBank/DDBJ databases">
        <title>First genome draft of Desulfovibrio legallis sp. nov.</title>
        <authorList>
            <person name="Ben Dhia O."/>
            <person name="Najjari A."/>
            <person name="Ferjani R."/>
            <person name="Fhoula I."/>
            <person name="Fardeau M.-L."/>
            <person name="Boudabbous A."/>
            <person name="Ouzari H.I."/>
        </authorList>
    </citation>
    <scope>NUCLEOTIDE SEQUENCE [LARGE SCALE GENOMIC DNA]</scope>
    <source>
        <strain evidence="2 3">H1T</strain>
    </source>
</reference>
<proteinExistence type="predicted"/>
<feature type="compositionally biased region" description="Low complexity" evidence="1">
    <location>
        <begin position="34"/>
        <end position="45"/>
    </location>
</feature>
<comment type="caution">
    <text evidence="2">The sequence shown here is derived from an EMBL/GenBank/DDBJ whole genome shotgun (WGS) entry which is preliminary data.</text>
</comment>
<organism evidence="2 3">
    <name type="scientific">Desulfovibrio legallii</name>
    <dbReference type="NCBI Taxonomy" id="571438"/>
    <lineage>
        <taxon>Bacteria</taxon>
        <taxon>Pseudomonadati</taxon>
        <taxon>Thermodesulfobacteriota</taxon>
        <taxon>Desulfovibrionia</taxon>
        <taxon>Desulfovibrionales</taxon>
        <taxon>Desulfovibrionaceae</taxon>
        <taxon>Desulfovibrio</taxon>
    </lineage>
</organism>
<evidence type="ECO:0000256" key="1">
    <source>
        <dbReference type="SAM" id="MobiDB-lite"/>
    </source>
</evidence>
<sequence>MELQFRVRNNDLGPLLPTFQERVNAMLPVNRAETAGQGAETAAAPALPPAAPETPHMLNTAELRAALADVEAQAQAHSRELAEVHSGLNAQRVARLLDLLE</sequence>